<organism evidence="3 4">
    <name type="scientific">Dyadobacter linearis</name>
    <dbReference type="NCBI Taxonomy" id="2823330"/>
    <lineage>
        <taxon>Bacteria</taxon>
        <taxon>Pseudomonadati</taxon>
        <taxon>Bacteroidota</taxon>
        <taxon>Cytophagia</taxon>
        <taxon>Cytophagales</taxon>
        <taxon>Spirosomataceae</taxon>
        <taxon>Dyadobacter</taxon>
    </lineage>
</organism>
<evidence type="ECO:0000259" key="1">
    <source>
        <dbReference type="Pfam" id="PF04773"/>
    </source>
</evidence>
<reference evidence="3 4" key="1">
    <citation type="submission" date="2021-04" db="EMBL/GenBank/DDBJ databases">
        <authorList>
            <person name="Rodrigo-Torres L."/>
            <person name="Arahal R. D."/>
            <person name="Lucena T."/>
        </authorList>
    </citation>
    <scope>NUCLEOTIDE SEQUENCE [LARGE SCALE GENOMIC DNA]</scope>
    <source>
        <strain evidence="3 4">CECT 9623</strain>
    </source>
</reference>
<dbReference type="InterPro" id="IPR012373">
    <property type="entry name" value="Ferrdict_sens_TM"/>
</dbReference>
<feature type="domain" description="Protein FecR C-terminal" evidence="2">
    <location>
        <begin position="289"/>
        <end position="356"/>
    </location>
</feature>
<dbReference type="InterPro" id="IPR006860">
    <property type="entry name" value="FecR"/>
</dbReference>
<evidence type="ECO:0008006" key="5">
    <source>
        <dbReference type="Google" id="ProtNLM"/>
    </source>
</evidence>
<evidence type="ECO:0000313" key="3">
    <source>
        <dbReference type="EMBL" id="CAG5073009.1"/>
    </source>
</evidence>
<keyword evidence="4" id="KW-1185">Reference proteome</keyword>
<evidence type="ECO:0000313" key="4">
    <source>
        <dbReference type="Proteomes" id="UP000679725"/>
    </source>
</evidence>
<gene>
    <name evidence="3" type="ORF">DYBT9623_04539</name>
</gene>
<protein>
    <recommendedName>
        <fullName evidence="5">FecR family protein</fullName>
    </recommendedName>
</protein>
<dbReference type="Pfam" id="PF04773">
    <property type="entry name" value="FecR"/>
    <property type="match status" value="1"/>
</dbReference>
<feature type="domain" description="FecR protein" evidence="1">
    <location>
        <begin position="144"/>
        <end position="228"/>
    </location>
</feature>
<dbReference type="PANTHER" id="PTHR30273:SF2">
    <property type="entry name" value="PROTEIN FECR"/>
    <property type="match status" value="1"/>
</dbReference>
<dbReference type="Gene3D" id="2.60.120.1440">
    <property type="match status" value="1"/>
</dbReference>
<dbReference type="Gene3D" id="3.55.50.30">
    <property type="match status" value="1"/>
</dbReference>
<dbReference type="Proteomes" id="UP000679725">
    <property type="component" value="Unassembled WGS sequence"/>
</dbReference>
<accession>A0ABN7RCQ6</accession>
<sequence length="365" mass="40178">MICGGRSFFSLTRKAPIPLSMSKKNFYQLLDRYRAGNCTDQERSLVEQWFATLDEEVPERSTQENAAIEERIWNAILANQEIEQETPVRTFQLWKWAAAAVLVLGIGFASIKVFVKKSDPVVATASNLPDNLVTYLNRNPTPENITLPDGSVLLLSPGTKISYPAELAGSKREVYLLGKAFFNVSHDAERPFFVHTGEVVTKVLGTSFWVEGSNDNSAIEVSVVTGKVSVSKKSTGPDEANSKIKDGVILTANQRVKYSHETHAFETGLVANPQPVTSSAKGVPAPESFVFQDTHFIDVIEKLEKSFGVEIILDNDAMRYCLFTADITQEPLFTKLDLLCAAVNATYEVRGTRILISGAGCPPPR</sequence>
<dbReference type="EMBL" id="CAJRAU010000007">
    <property type="protein sequence ID" value="CAG5073009.1"/>
    <property type="molecule type" value="Genomic_DNA"/>
</dbReference>
<dbReference type="InterPro" id="IPR032508">
    <property type="entry name" value="FecR_C"/>
</dbReference>
<proteinExistence type="predicted"/>
<name>A0ABN7RCQ6_9BACT</name>
<evidence type="ECO:0000259" key="2">
    <source>
        <dbReference type="Pfam" id="PF16344"/>
    </source>
</evidence>
<dbReference type="PIRSF" id="PIRSF018266">
    <property type="entry name" value="FecR"/>
    <property type="match status" value="1"/>
</dbReference>
<dbReference type="Pfam" id="PF16344">
    <property type="entry name" value="FecR_C"/>
    <property type="match status" value="1"/>
</dbReference>
<dbReference type="PANTHER" id="PTHR30273">
    <property type="entry name" value="PERIPLASMIC SIGNAL SENSOR AND SIGMA FACTOR ACTIVATOR FECR-RELATED"/>
    <property type="match status" value="1"/>
</dbReference>
<comment type="caution">
    <text evidence="3">The sequence shown here is derived from an EMBL/GenBank/DDBJ whole genome shotgun (WGS) entry which is preliminary data.</text>
</comment>